<dbReference type="AlphaFoldDB" id="A0A382V376"/>
<dbReference type="PROSITE" id="PS50926">
    <property type="entry name" value="TRAM"/>
    <property type="match status" value="1"/>
</dbReference>
<keyword evidence="2" id="KW-0949">S-adenosyl-L-methionine</keyword>
<keyword evidence="3" id="KW-0479">Metal-binding</keyword>
<protein>
    <submittedName>
        <fullName evidence="8">Uncharacterized protein</fullName>
    </submittedName>
</protein>
<evidence type="ECO:0000256" key="5">
    <source>
        <dbReference type="ARBA" id="ARBA00023014"/>
    </source>
</evidence>
<evidence type="ECO:0000256" key="2">
    <source>
        <dbReference type="ARBA" id="ARBA00022691"/>
    </source>
</evidence>
<dbReference type="InterPro" id="IPR058240">
    <property type="entry name" value="rSAM_sf"/>
</dbReference>
<keyword evidence="1" id="KW-0004">4Fe-4S</keyword>
<evidence type="ECO:0000313" key="8">
    <source>
        <dbReference type="EMBL" id="SVD40953.1"/>
    </source>
</evidence>
<dbReference type="SUPFAM" id="SSF102114">
    <property type="entry name" value="Radical SAM enzymes"/>
    <property type="match status" value="1"/>
</dbReference>
<name>A0A382V376_9ZZZZ</name>
<dbReference type="GO" id="GO:0051539">
    <property type="term" value="F:4 iron, 4 sulfur cluster binding"/>
    <property type="evidence" value="ECO:0007669"/>
    <property type="project" value="UniProtKB-KW"/>
</dbReference>
<dbReference type="PANTHER" id="PTHR43020">
    <property type="entry name" value="CDK5 REGULATORY SUBUNIT-ASSOCIATED PROTEIN 1"/>
    <property type="match status" value="1"/>
</dbReference>
<dbReference type="InterPro" id="IPR007197">
    <property type="entry name" value="rSAM"/>
</dbReference>
<dbReference type="InterPro" id="IPR023404">
    <property type="entry name" value="rSAM_horseshoe"/>
</dbReference>
<keyword evidence="4" id="KW-0408">Iron</keyword>
<feature type="non-terminal residue" evidence="8">
    <location>
        <position position="1"/>
    </location>
</feature>
<dbReference type="GO" id="GO:0035597">
    <property type="term" value="F:tRNA-2-methylthio-N(6)-dimethylallyladenosine(37) synthase activity"/>
    <property type="evidence" value="ECO:0007669"/>
    <property type="project" value="TreeGrafter"/>
</dbReference>
<evidence type="ECO:0000259" key="7">
    <source>
        <dbReference type="PROSITE" id="PS51918"/>
    </source>
</evidence>
<keyword evidence="5" id="KW-0411">Iron-sulfur</keyword>
<evidence type="ECO:0000256" key="3">
    <source>
        <dbReference type="ARBA" id="ARBA00022723"/>
    </source>
</evidence>
<evidence type="ECO:0000259" key="6">
    <source>
        <dbReference type="PROSITE" id="PS50926"/>
    </source>
</evidence>
<dbReference type="CDD" id="cd01335">
    <property type="entry name" value="Radical_SAM"/>
    <property type="match status" value="1"/>
</dbReference>
<proteinExistence type="predicted"/>
<gene>
    <name evidence="8" type="ORF">METZ01_LOCUS393807</name>
</gene>
<sequence length="275" mass="30396">SSQSFSPEQVERQVQRLVTQGYREIVVCGVDLGSWGKDLEIRSLSGSPEFVGLLRRISNLPGDYRIRLSSIDPIHLEDNLLDLISSSDRFCPHLHISMQSANTVILKRMKRRYDAALLYERIQAAHAKIPGLVLSADILVGFPTESHAQFEDTLRAVNDLSIAYPHVFAYSARPGTPAARIPSQVPKAIRKQRSAWVRNAGGWVRQGVLSQQAGRCGRVLIERSSLESTGRSHGRLANYLPVRFSQGHPVSGEFLQAYVTGSSGDVLIARAIAQE</sequence>
<dbReference type="PANTHER" id="PTHR43020:SF2">
    <property type="entry name" value="MITOCHONDRIAL TRNA METHYLTHIOTRANSFERASE CDK5RAP1"/>
    <property type="match status" value="1"/>
</dbReference>
<evidence type="ECO:0000256" key="4">
    <source>
        <dbReference type="ARBA" id="ARBA00023004"/>
    </source>
</evidence>
<accession>A0A382V376</accession>
<dbReference type="InterPro" id="IPR006638">
    <property type="entry name" value="Elp3/MiaA/NifB-like_rSAM"/>
</dbReference>
<dbReference type="SMART" id="SM00729">
    <property type="entry name" value="Elp3"/>
    <property type="match status" value="1"/>
</dbReference>
<dbReference type="PROSITE" id="PS51918">
    <property type="entry name" value="RADICAL_SAM"/>
    <property type="match status" value="1"/>
</dbReference>
<reference evidence="8" key="1">
    <citation type="submission" date="2018-05" db="EMBL/GenBank/DDBJ databases">
        <authorList>
            <person name="Lanie J.A."/>
            <person name="Ng W.-L."/>
            <person name="Kazmierczak K.M."/>
            <person name="Andrzejewski T.M."/>
            <person name="Davidsen T.M."/>
            <person name="Wayne K.J."/>
            <person name="Tettelin H."/>
            <person name="Glass J.I."/>
            <person name="Rusch D."/>
            <person name="Podicherti R."/>
            <person name="Tsui H.-C.T."/>
            <person name="Winkler M.E."/>
        </authorList>
    </citation>
    <scope>NUCLEOTIDE SEQUENCE</scope>
</reference>
<feature type="domain" description="TRAM" evidence="6">
    <location>
        <begin position="210"/>
        <end position="273"/>
    </location>
</feature>
<feature type="domain" description="Radical SAM core" evidence="7">
    <location>
        <begin position="1"/>
        <end position="209"/>
    </location>
</feature>
<dbReference type="GO" id="GO:0046872">
    <property type="term" value="F:metal ion binding"/>
    <property type="evidence" value="ECO:0007669"/>
    <property type="project" value="UniProtKB-KW"/>
</dbReference>
<evidence type="ECO:0000256" key="1">
    <source>
        <dbReference type="ARBA" id="ARBA00022485"/>
    </source>
</evidence>
<dbReference type="EMBL" id="UINC01148831">
    <property type="protein sequence ID" value="SVD40953.1"/>
    <property type="molecule type" value="Genomic_DNA"/>
</dbReference>
<dbReference type="InterPro" id="IPR002792">
    <property type="entry name" value="TRAM_dom"/>
</dbReference>
<organism evidence="8">
    <name type="scientific">marine metagenome</name>
    <dbReference type="NCBI Taxonomy" id="408172"/>
    <lineage>
        <taxon>unclassified sequences</taxon>
        <taxon>metagenomes</taxon>
        <taxon>ecological metagenomes</taxon>
    </lineage>
</organism>
<dbReference type="GO" id="GO:0005829">
    <property type="term" value="C:cytosol"/>
    <property type="evidence" value="ECO:0007669"/>
    <property type="project" value="TreeGrafter"/>
</dbReference>
<dbReference type="Pfam" id="PF04055">
    <property type="entry name" value="Radical_SAM"/>
    <property type="match status" value="1"/>
</dbReference>
<dbReference type="Gene3D" id="3.80.30.20">
    <property type="entry name" value="tm_1862 like domain"/>
    <property type="match status" value="1"/>
</dbReference>